<evidence type="ECO:0008006" key="3">
    <source>
        <dbReference type="Google" id="ProtNLM"/>
    </source>
</evidence>
<keyword evidence="2" id="KW-1185">Reference proteome</keyword>
<gene>
    <name evidence="1" type="ORF">EYC87_00015</name>
</gene>
<dbReference type="EMBL" id="SHNP01000001">
    <property type="protein sequence ID" value="MCX2971966.1"/>
    <property type="molecule type" value="Genomic_DNA"/>
</dbReference>
<protein>
    <recommendedName>
        <fullName evidence="3">Tryptophan synthase subunit beta like protein</fullName>
    </recommendedName>
</protein>
<dbReference type="Proteomes" id="UP001143307">
    <property type="component" value="Unassembled WGS sequence"/>
</dbReference>
<comment type="caution">
    <text evidence="1">The sequence shown here is derived from an EMBL/GenBank/DDBJ whole genome shotgun (WGS) entry which is preliminary data.</text>
</comment>
<organism evidence="1 2">
    <name type="scientific">Candidatus Seongchinamella marina</name>
    <dbReference type="NCBI Taxonomy" id="2518990"/>
    <lineage>
        <taxon>Bacteria</taxon>
        <taxon>Pseudomonadati</taxon>
        <taxon>Pseudomonadota</taxon>
        <taxon>Gammaproteobacteria</taxon>
        <taxon>Cellvibrionales</taxon>
        <taxon>Halieaceae</taxon>
        <taxon>Seongchinamella</taxon>
    </lineage>
</organism>
<dbReference type="RefSeq" id="WP_279251038.1">
    <property type="nucleotide sequence ID" value="NZ_SHNP01000001.1"/>
</dbReference>
<accession>A0ABT3SPN7</accession>
<sequence length="104" mass="11488">MPYVMRDEKGVVVAVSAVRAAGFEERLDSGSPELTQFLNEQDAANSLDATDKDFVRVLEDVVELLIAKGVILFTDLPGSAQDKIMRRQRLRSEHAGKLDLIGED</sequence>
<proteinExistence type="predicted"/>
<evidence type="ECO:0000313" key="1">
    <source>
        <dbReference type="EMBL" id="MCX2971966.1"/>
    </source>
</evidence>
<reference evidence="1" key="1">
    <citation type="submission" date="2019-02" db="EMBL/GenBank/DDBJ databases">
        <authorList>
            <person name="Li S.-H."/>
        </authorList>
    </citation>
    <scope>NUCLEOTIDE SEQUENCE</scope>
    <source>
        <strain evidence="1">IMCC8485</strain>
    </source>
</reference>
<name>A0ABT3SPN7_9GAMM</name>
<evidence type="ECO:0000313" key="2">
    <source>
        <dbReference type="Proteomes" id="UP001143307"/>
    </source>
</evidence>